<dbReference type="SUPFAM" id="SSF46689">
    <property type="entry name" value="Homeodomain-like"/>
    <property type="match status" value="1"/>
</dbReference>
<dbReference type="GO" id="GO:0000976">
    <property type="term" value="F:transcription cis-regulatory region binding"/>
    <property type="evidence" value="ECO:0007669"/>
    <property type="project" value="TreeGrafter"/>
</dbReference>
<dbReference type="PANTHER" id="PTHR30055">
    <property type="entry name" value="HTH-TYPE TRANSCRIPTIONAL REGULATOR RUTR"/>
    <property type="match status" value="1"/>
</dbReference>
<name>A0A2X0IDP7_9ACTN</name>
<protein>
    <submittedName>
        <fullName evidence="6">TetR/AcrR family transcriptional regulator</fullName>
    </submittedName>
</protein>
<dbReference type="PANTHER" id="PTHR30055:SF234">
    <property type="entry name" value="HTH-TYPE TRANSCRIPTIONAL REGULATOR BETI"/>
    <property type="match status" value="1"/>
</dbReference>
<dbReference type="PROSITE" id="PS50977">
    <property type="entry name" value="HTH_TETR_2"/>
    <property type="match status" value="1"/>
</dbReference>
<accession>A0A2X0IDP7</accession>
<keyword evidence="7" id="KW-1185">Reference proteome</keyword>
<dbReference type="InterPro" id="IPR001647">
    <property type="entry name" value="HTH_TetR"/>
</dbReference>
<keyword evidence="3" id="KW-0804">Transcription</keyword>
<evidence type="ECO:0000256" key="3">
    <source>
        <dbReference type="ARBA" id="ARBA00023163"/>
    </source>
</evidence>
<dbReference type="OrthoDB" id="4823039at2"/>
<evidence type="ECO:0000259" key="5">
    <source>
        <dbReference type="PROSITE" id="PS50977"/>
    </source>
</evidence>
<reference evidence="6 7" key="1">
    <citation type="submission" date="2018-06" db="EMBL/GenBank/DDBJ databases">
        <title>Streptacidiphilus pinicola sp. nov., isolated from pine grove soil.</title>
        <authorList>
            <person name="Roh S.G."/>
            <person name="Park S."/>
            <person name="Kim M.-K."/>
            <person name="Yun B.-R."/>
            <person name="Park J."/>
            <person name="Kim M.J."/>
            <person name="Kim Y.S."/>
            <person name="Kim S.B."/>
        </authorList>
    </citation>
    <scope>NUCLEOTIDE SEQUENCE [LARGE SCALE GENOMIC DNA]</scope>
    <source>
        <strain evidence="6 7">MMS16-CNU450</strain>
    </source>
</reference>
<dbReference type="RefSeq" id="WP_111504149.1">
    <property type="nucleotide sequence ID" value="NZ_QKYN01000095.1"/>
</dbReference>
<evidence type="ECO:0000256" key="2">
    <source>
        <dbReference type="ARBA" id="ARBA00023125"/>
    </source>
</evidence>
<dbReference type="Gene3D" id="1.10.357.10">
    <property type="entry name" value="Tetracycline Repressor, domain 2"/>
    <property type="match status" value="1"/>
</dbReference>
<dbReference type="Pfam" id="PF00440">
    <property type="entry name" value="TetR_N"/>
    <property type="match status" value="1"/>
</dbReference>
<dbReference type="EMBL" id="QKYN01000095">
    <property type="protein sequence ID" value="RAG83104.1"/>
    <property type="molecule type" value="Genomic_DNA"/>
</dbReference>
<gene>
    <name evidence="6" type="ORF">DN069_24005</name>
</gene>
<dbReference type="InterPro" id="IPR009057">
    <property type="entry name" value="Homeodomain-like_sf"/>
</dbReference>
<evidence type="ECO:0000313" key="6">
    <source>
        <dbReference type="EMBL" id="RAG83104.1"/>
    </source>
</evidence>
<proteinExistence type="predicted"/>
<feature type="domain" description="HTH tetR-type" evidence="5">
    <location>
        <begin position="20"/>
        <end position="80"/>
    </location>
</feature>
<evidence type="ECO:0000256" key="4">
    <source>
        <dbReference type="PROSITE-ProRule" id="PRU00335"/>
    </source>
</evidence>
<keyword evidence="2 4" id="KW-0238">DNA-binding</keyword>
<keyword evidence="1" id="KW-0805">Transcription regulation</keyword>
<feature type="DNA-binding region" description="H-T-H motif" evidence="4">
    <location>
        <begin position="43"/>
        <end position="62"/>
    </location>
</feature>
<evidence type="ECO:0000313" key="7">
    <source>
        <dbReference type="Proteomes" id="UP000248889"/>
    </source>
</evidence>
<sequence>MEQEHPRRGYSSPLRAEQALLTRRRVLDAAAALLTEHGYLGTTLTAVAQRAGVSVQTVYNAVGGKPALLKAVYDVSLAGDDDAAPMAARPLFQAMIAADTGPACLRHYARIARALHERVLPLVVMTLAQAATGDPDLRAFADTIESERATGTANLAHHLATRFGLRDGLDPAEAADLLWALTSPELADRLVNRRQWGWDRFERWLTTTMTQSLLPPEQGP</sequence>
<dbReference type="PRINTS" id="PR00455">
    <property type="entry name" value="HTHTETR"/>
</dbReference>
<evidence type="ECO:0000256" key="1">
    <source>
        <dbReference type="ARBA" id="ARBA00023015"/>
    </source>
</evidence>
<dbReference type="GO" id="GO:0003700">
    <property type="term" value="F:DNA-binding transcription factor activity"/>
    <property type="evidence" value="ECO:0007669"/>
    <property type="project" value="TreeGrafter"/>
</dbReference>
<dbReference type="AlphaFoldDB" id="A0A2X0IDP7"/>
<dbReference type="InterPro" id="IPR050109">
    <property type="entry name" value="HTH-type_TetR-like_transc_reg"/>
</dbReference>
<comment type="caution">
    <text evidence="6">The sequence shown here is derived from an EMBL/GenBank/DDBJ whole genome shotgun (WGS) entry which is preliminary data.</text>
</comment>
<dbReference type="Proteomes" id="UP000248889">
    <property type="component" value="Unassembled WGS sequence"/>
</dbReference>
<organism evidence="6 7">
    <name type="scientific">Streptacidiphilus pinicola</name>
    <dbReference type="NCBI Taxonomy" id="2219663"/>
    <lineage>
        <taxon>Bacteria</taxon>
        <taxon>Bacillati</taxon>
        <taxon>Actinomycetota</taxon>
        <taxon>Actinomycetes</taxon>
        <taxon>Kitasatosporales</taxon>
        <taxon>Streptomycetaceae</taxon>
        <taxon>Streptacidiphilus</taxon>
    </lineage>
</organism>